<proteinExistence type="predicted"/>
<evidence type="ECO:0000313" key="2">
    <source>
        <dbReference type="EMBL" id="ANC76037.1"/>
    </source>
</evidence>
<dbReference type="PANTHER" id="PTHR30590">
    <property type="entry name" value="INNER MEMBRANE PROTEIN"/>
    <property type="match status" value="1"/>
</dbReference>
<dbReference type="KEGG" id="fpn:ABE65_004115"/>
<dbReference type="InterPro" id="IPR052529">
    <property type="entry name" value="Bact_Transport_Assoc"/>
</dbReference>
<dbReference type="Proteomes" id="UP000076623">
    <property type="component" value="Chromosome"/>
</dbReference>
<dbReference type="EMBL" id="CP015378">
    <property type="protein sequence ID" value="ANC76037.1"/>
    <property type="molecule type" value="Genomic_DNA"/>
</dbReference>
<protein>
    <recommendedName>
        <fullName evidence="1">DUF418 domain-containing protein</fullName>
    </recommendedName>
</protein>
<dbReference type="RefSeq" id="WP_066391575.1">
    <property type="nucleotide sequence ID" value="NZ_CP015378.1"/>
</dbReference>
<feature type="domain" description="DUF418" evidence="1">
    <location>
        <begin position="240"/>
        <end position="390"/>
    </location>
</feature>
<keyword evidence="3" id="KW-1185">Reference proteome</keyword>
<dbReference type="AlphaFoldDB" id="A0A160IJP9"/>
<evidence type="ECO:0000313" key="3">
    <source>
        <dbReference type="Proteomes" id="UP000076623"/>
    </source>
</evidence>
<reference evidence="2 3" key="1">
    <citation type="submission" date="2016-04" db="EMBL/GenBank/DDBJ databases">
        <title>Complete genome sequence of Fictibacillus phosphorivorans G25-29, a strain toxic to nematodes.</title>
        <authorList>
            <person name="Zheng Z."/>
        </authorList>
    </citation>
    <scope>NUCLEOTIDE SEQUENCE [LARGE SCALE GENOMIC DNA]</scope>
    <source>
        <strain evidence="2 3">G25-29</strain>
    </source>
</reference>
<gene>
    <name evidence="2" type="ORF">ABE65_004115</name>
</gene>
<dbReference type="OrthoDB" id="9807744at2"/>
<name>A0A160IJP9_9BACL</name>
<sequence length="403" mass="47176">MKLKPVGDQGRIQSLDIMRGIAIFGILLVNMKSFSGPDSPIRALSYEYFDEPYNVWTNVLLEFFVQGNFITMFSFLFGFGIVLMAERAKSKNTKFVPVFLRRQFVLLLFGILHVLFFWYGDILIMYSVVGLFMLIFYRLNKKVLIITGFLLITVYSLFMTTLTYDYWSSGAAITYQSSQNELYEQEIAQSVQIYSSGTYLEIMKERIHEWGDLNRYFLFFIAGLLPMFLFGAYAAKKRTFRNRGLWKLWLLTLILGPGSKIFAVIFFPFKGEDWRYETAMSWGYEFGGAMMSIFYISSIVLLYRSGKCKRLFNYFQFTGRMAFTNYLTQSVIATTIFYSYGLGLYGEFGPLVGVILACVIFSIQVIFSKWWMKRYYMGPLEWVWRSLTYGRKQRFKRNEISNG</sequence>
<dbReference type="STRING" id="1221500.ABE65_004115"/>
<dbReference type="PANTHER" id="PTHR30590:SF2">
    <property type="entry name" value="INNER MEMBRANE PROTEIN"/>
    <property type="match status" value="1"/>
</dbReference>
<dbReference type="Pfam" id="PF04235">
    <property type="entry name" value="DUF418"/>
    <property type="match status" value="1"/>
</dbReference>
<organism evidence="2 3">
    <name type="scientific">Fictibacillus phosphorivorans</name>
    <dbReference type="NCBI Taxonomy" id="1221500"/>
    <lineage>
        <taxon>Bacteria</taxon>
        <taxon>Bacillati</taxon>
        <taxon>Bacillota</taxon>
        <taxon>Bacilli</taxon>
        <taxon>Bacillales</taxon>
        <taxon>Fictibacillaceae</taxon>
        <taxon>Fictibacillus</taxon>
    </lineage>
</organism>
<evidence type="ECO:0000259" key="1">
    <source>
        <dbReference type="Pfam" id="PF04235"/>
    </source>
</evidence>
<dbReference type="InterPro" id="IPR007349">
    <property type="entry name" value="DUF418"/>
</dbReference>
<accession>A0A160IJP9</accession>